<evidence type="ECO:0000313" key="2">
    <source>
        <dbReference type="EMBL" id="ODO05744.1"/>
    </source>
</evidence>
<protein>
    <submittedName>
        <fullName evidence="2">Uncharacterized protein</fullName>
    </submittedName>
</protein>
<sequence length="146" mass="16071">MPTHAANKSKGTATTRRRSYDASQGTSPAPKRARTANWSKDLGTDGNSAEYHLWDFHESNWDRWRKAPKGGNGGRANLHQGAIQYLVEKGCSSQRKPETVKTKIASLRTNYIDALQFKTSTGAGRLDEEVAVWARLGAGEAPWLVS</sequence>
<dbReference type="PANTHER" id="PTHR33324">
    <property type="entry name" value="EXPRESSED PROTEIN"/>
    <property type="match status" value="1"/>
</dbReference>
<dbReference type="Proteomes" id="UP000095149">
    <property type="component" value="Unassembled WGS sequence"/>
</dbReference>
<gene>
    <name evidence="2" type="ORF">I350_04805</name>
</gene>
<evidence type="ECO:0000313" key="3">
    <source>
        <dbReference type="Proteomes" id="UP000095149"/>
    </source>
</evidence>
<dbReference type="PANTHER" id="PTHR33324:SF2">
    <property type="entry name" value="MYB_SANT-LIKE DNA-BINDING DOMAIN-CONTAINING PROTEIN"/>
    <property type="match status" value="1"/>
</dbReference>
<dbReference type="OrthoDB" id="2506530at2759"/>
<comment type="caution">
    <text evidence="2">The sequence shown here is derived from an EMBL/GenBank/DDBJ whole genome shotgun (WGS) entry which is preliminary data.</text>
</comment>
<evidence type="ECO:0000256" key="1">
    <source>
        <dbReference type="SAM" id="MobiDB-lite"/>
    </source>
</evidence>
<dbReference type="EMBL" id="MEKH01000007">
    <property type="protein sequence ID" value="ODO05744.1"/>
    <property type="molecule type" value="Genomic_DNA"/>
</dbReference>
<proteinExistence type="predicted"/>
<reference evidence="2 3" key="1">
    <citation type="submission" date="2016-06" db="EMBL/GenBank/DDBJ databases">
        <title>Evolution of pathogenesis and genome organization in the Tremellales.</title>
        <authorList>
            <person name="Cuomo C."/>
            <person name="Litvintseva A."/>
            <person name="Heitman J."/>
            <person name="Chen Y."/>
            <person name="Sun S."/>
            <person name="Springer D."/>
            <person name="Dromer F."/>
            <person name="Young S."/>
            <person name="Zeng Q."/>
            <person name="Chapman S."/>
            <person name="Gujja S."/>
            <person name="Saif S."/>
            <person name="Birren B."/>
        </authorList>
    </citation>
    <scope>NUCLEOTIDE SEQUENCE [LARGE SCALE GENOMIC DNA]</scope>
    <source>
        <strain evidence="2 3">CBS 6273</strain>
    </source>
</reference>
<name>A0A1E3JXZ3_9TREE</name>
<feature type="region of interest" description="Disordered" evidence="1">
    <location>
        <begin position="1"/>
        <end position="44"/>
    </location>
</feature>
<dbReference type="AlphaFoldDB" id="A0A1E3JXZ3"/>
<accession>A0A1E3JXZ3</accession>
<organism evidence="2 3">
    <name type="scientific">Cryptococcus amylolentus CBS 6273</name>
    <dbReference type="NCBI Taxonomy" id="1296118"/>
    <lineage>
        <taxon>Eukaryota</taxon>
        <taxon>Fungi</taxon>
        <taxon>Dikarya</taxon>
        <taxon>Basidiomycota</taxon>
        <taxon>Agaricomycotina</taxon>
        <taxon>Tremellomycetes</taxon>
        <taxon>Tremellales</taxon>
        <taxon>Cryptococcaceae</taxon>
        <taxon>Cryptococcus</taxon>
    </lineage>
</organism>